<accession>A0ABT7XW00</accession>
<dbReference type="InterPro" id="IPR025691">
    <property type="entry name" value="GspL_pp_dom"/>
</dbReference>
<feature type="domain" description="GspL periplasmic" evidence="12">
    <location>
        <begin position="246"/>
        <end position="402"/>
    </location>
</feature>
<keyword evidence="6" id="KW-0812">Transmembrane</keyword>
<evidence type="ECO:0000259" key="11">
    <source>
        <dbReference type="Pfam" id="PF05134"/>
    </source>
</evidence>
<evidence type="ECO:0000256" key="8">
    <source>
        <dbReference type="ARBA" id="ARBA00022989"/>
    </source>
</evidence>
<organism evidence="13 14">
    <name type="scientific">Vibrio agarivorans</name>
    <dbReference type="NCBI Taxonomy" id="153622"/>
    <lineage>
        <taxon>Bacteria</taxon>
        <taxon>Pseudomonadati</taxon>
        <taxon>Pseudomonadota</taxon>
        <taxon>Gammaproteobacteria</taxon>
        <taxon>Vibrionales</taxon>
        <taxon>Vibrionaceae</taxon>
        <taxon>Vibrio</taxon>
    </lineage>
</organism>
<name>A0ABT7XW00_9VIBR</name>
<dbReference type="InterPro" id="IPR007812">
    <property type="entry name" value="T2SS_protein-GspL"/>
</dbReference>
<dbReference type="NCBIfam" id="TIGR01709">
    <property type="entry name" value="typeII_sec_gspL"/>
    <property type="match status" value="1"/>
</dbReference>
<evidence type="ECO:0000313" key="13">
    <source>
        <dbReference type="EMBL" id="MDN2479949.1"/>
    </source>
</evidence>
<dbReference type="InterPro" id="IPR024230">
    <property type="entry name" value="GspL_cyto_dom"/>
</dbReference>
<keyword evidence="9" id="KW-0472">Membrane</keyword>
<dbReference type="Gene3D" id="3.30.420.370">
    <property type="match status" value="1"/>
</dbReference>
<dbReference type="EMBL" id="JAUEOZ010000001">
    <property type="protein sequence ID" value="MDN2479949.1"/>
    <property type="molecule type" value="Genomic_DNA"/>
</dbReference>
<evidence type="ECO:0000256" key="4">
    <source>
        <dbReference type="ARBA" id="ARBA00022475"/>
    </source>
</evidence>
<dbReference type="Pfam" id="PF12693">
    <property type="entry name" value="GspL_C"/>
    <property type="match status" value="1"/>
</dbReference>
<evidence type="ECO:0000256" key="9">
    <source>
        <dbReference type="ARBA" id="ARBA00023136"/>
    </source>
</evidence>
<comment type="subcellular location">
    <subcellularLocation>
        <location evidence="1">Cell inner membrane</location>
        <topology evidence="1">Single-pass membrane protein</topology>
    </subcellularLocation>
</comment>
<dbReference type="Gene3D" id="3.30.420.380">
    <property type="match status" value="1"/>
</dbReference>
<keyword evidence="5" id="KW-0997">Cell inner membrane</keyword>
<gene>
    <name evidence="13" type="primary">gspL</name>
    <name evidence="13" type="ORF">QWJ08_00720</name>
</gene>
<keyword evidence="4" id="KW-1003">Cell membrane</keyword>
<dbReference type="InterPro" id="IPR043129">
    <property type="entry name" value="ATPase_NBD"/>
</dbReference>
<keyword evidence="3 10" id="KW-0813">Transport</keyword>
<evidence type="ECO:0000256" key="2">
    <source>
        <dbReference type="ARBA" id="ARBA00005318"/>
    </source>
</evidence>
<keyword evidence="14" id="KW-1185">Reference proteome</keyword>
<comment type="similarity">
    <text evidence="2 10">Belongs to the GSP L family.</text>
</comment>
<evidence type="ECO:0000256" key="5">
    <source>
        <dbReference type="ARBA" id="ARBA00022519"/>
    </source>
</evidence>
<keyword evidence="7 10" id="KW-0653">Protein transport</keyword>
<dbReference type="SUPFAM" id="SSF53067">
    <property type="entry name" value="Actin-like ATPase domain"/>
    <property type="match status" value="2"/>
</dbReference>
<feature type="domain" description="GspL cytoplasmic actin-ATPase-like" evidence="11">
    <location>
        <begin position="5"/>
        <end position="240"/>
    </location>
</feature>
<evidence type="ECO:0000313" key="14">
    <source>
        <dbReference type="Proteomes" id="UP001169719"/>
    </source>
</evidence>
<evidence type="ECO:0000259" key="12">
    <source>
        <dbReference type="Pfam" id="PF12693"/>
    </source>
</evidence>
<dbReference type="CDD" id="cd24017">
    <property type="entry name" value="ASKHA_T2SSL_N"/>
    <property type="match status" value="1"/>
</dbReference>
<proteinExistence type="inferred from homology"/>
<evidence type="ECO:0000256" key="10">
    <source>
        <dbReference type="PIRNR" id="PIRNR015761"/>
    </source>
</evidence>
<comment type="caution">
    <text evidence="13">The sequence shown here is derived from an EMBL/GenBank/DDBJ whole genome shotgun (WGS) entry which is preliminary data.</text>
</comment>
<evidence type="ECO:0000256" key="6">
    <source>
        <dbReference type="ARBA" id="ARBA00022692"/>
    </source>
</evidence>
<evidence type="ECO:0000256" key="1">
    <source>
        <dbReference type="ARBA" id="ARBA00004377"/>
    </source>
</evidence>
<reference evidence="13" key="1">
    <citation type="submission" date="2024-05" db="EMBL/GenBank/DDBJ databases">
        <title>Genome Sequences of Four Agar- Degrading Marine Bacteria.</title>
        <authorList>
            <person name="Phillips E.K."/>
            <person name="Shaffer J.C."/>
            <person name="Henson M.W."/>
            <person name="Temperton B."/>
            <person name="Thrash C.J."/>
            <person name="Martin M.O."/>
        </authorList>
    </citation>
    <scope>NUCLEOTIDE SEQUENCE</scope>
    <source>
        <strain evidence="13">EKP203</strain>
    </source>
</reference>
<comment type="function">
    <text evidence="10">Inner membrane component of the type II secretion system required for the energy-dependent secretion of extracellular factors such as proteases and toxins from the periplasm.</text>
</comment>
<dbReference type="Gene3D" id="3.30.1360.100">
    <property type="entry name" value="General secretion pathway protein M, EpsM"/>
    <property type="match status" value="1"/>
</dbReference>
<protein>
    <recommendedName>
        <fullName evidence="10">Type II secretion system protein L</fullName>
        <shortName evidence="10">T2SS protein L</shortName>
    </recommendedName>
</protein>
<sequence length="403" mass="44638">MSEFLTVRLTSQPNSPVPWLVWSTQNNEVIASGELANASELETLQSYAQQRSVILLLSATDVALNRVEIPKGASRQFESMLPFLLEDELAQDVDDLHFTILHKKGDEAWVSAVDLSWFESTLNLCRELGFDVKKVMPDVLALPTNDAGLSAVQLGDEWLVKKGAELGAVVPAQWLSLTAQSSWVKADDEFLPLQAYTALPELTLADGQEWNNAPAELPMQLLATEAIASKTNLLTGAFKQSSSIMKHWKVWRKTAIAAGVLLVVLMGQYLLEIQRYESQVSAYRAESERIFRDLTGKSRIPTTSYLRREMESEIARLSGGAGEDSLLNWFANLSSSLGARPAIELQSIRFDSSRGEVRLVAQGADFESFEKARTALAERFDVEQGPLNRNQEVVTGTFTIKAQ</sequence>
<evidence type="ECO:0000256" key="7">
    <source>
        <dbReference type="ARBA" id="ARBA00022927"/>
    </source>
</evidence>
<dbReference type="RefSeq" id="WP_289960275.1">
    <property type="nucleotide sequence ID" value="NZ_JAUEOZ010000001.1"/>
</dbReference>
<evidence type="ECO:0000256" key="3">
    <source>
        <dbReference type="ARBA" id="ARBA00022448"/>
    </source>
</evidence>
<keyword evidence="8" id="KW-1133">Transmembrane helix</keyword>
<dbReference type="PIRSF" id="PIRSF015761">
    <property type="entry name" value="Protein_L"/>
    <property type="match status" value="1"/>
</dbReference>
<dbReference type="Pfam" id="PF05134">
    <property type="entry name" value="T2SSL"/>
    <property type="match status" value="1"/>
</dbReference>
<dbReference type="Proteomes" id="UP001169719">
    <property type="component" value="Unassembled WGS sequence"/>
</dbReference>